<proteinExistence type="predicted"/>
<organism evidence="2 3">
    <name type="scientific">Thraustotheca clavata</name>
    <dbReference type="NCBI Taxonomy" id="74557"/>
    <lineage>
        <taxon>Eukaryota</taxon>
        <taxon>Sar</taxon>
        <taxon>Stramenopiles</taxon>
        <taxon>Oomycota</taxon>
        <taxon>Saprolegniomycetes</taxon>
        <taxon>Saprolegniales</taxon>
        <taxon>Achlyaceae</taxon>
        <taxon>Thraustotheca</taxon>
    </lineage>
</organism>
<evidence type="ECO:0000313" key="3">
    <source>
        <dbReference type="Proteomes" id="UP000243217"/>
    </source>
</evidence>
<dbReference type="Proteomes" id="UP000243217">
    <property type="component" value="Unassembled WGS sequence"/>
</dbReference>
<evidence type="ECO:0000313" key="2">
    <source>
        <dbReference type="EMBL" id="OQS02335.1"/>
    </source>
</evidence>
<comment type="caution">
    <text evidence="2">The sequence shown here is derived from an EMBL/GenBank/DDBJ whole genome shotgun (WGS) entry which is preliminary data.</text>
</comment>
<reference evidence="2 3" key="1">
    <citation type="journal article" date="2014" name="Genome Biol. Evol.">
        <title>The secreted proteins of Achlya hypogyna and Thraustotheca clavata identify the ancestral oomycete secretome and reveal gene acquisitions by horizontal gene transfer.</title>
        <authorList>
            <person name="Misner I."/>
            <person name="Blouin N."/>
            <person name="Leonard G."/>
            <person name="Richards T.A."/>
            <person name="Lane C.E."/>
        </authorList>
    </citation>
    <scope>NUCLEOTIDE SEQUENCE [LARGE SCALE GENOMIC DNA]</scope>
    <source>
        <strain evidence="2 3">ATCC 34112</strain>
    </source>
</reference>
<feature type="transmembrane region" description="Helical" evidence="1">
    <location>
        <begin position="129"/>
        <end position="148"/>
    </location>
</feature>
<keyword evidence="1" id="KW-0472">Membrane</keyword>
<sequence>MFNGVVDMPILGMDACLSIASCLKDDMTICTANCPPCVYSVQDRPICYQLVNNLCPQGHQQAFCYGKGIFAAILKAPAQPVYIARVLEADQTSPVNSTESMMVANDTTISSPLNNSTTPPSAMAPVGTIYAVLGCAVFTILLLGFIAYRRKVKQTRKSLTSPITHPSFLMTMDPQPPKSGTFASATTSVHQRGLAAPAPNNSTERRFTFTRSSTSTDIERRESLMSIQSASTYGYSNSIFQKNKEVMIGSSVSSSVSSVSSIFEIGRQQPRERDVLNDSFITSGLIAEEEDDGPWRATKHKDSVVMMDETHEEDDDVFDKAVEDMRETSTSTRHFSECSSVMSDISDIHGRGVARI</sequence>
<accession>A0A1V9ZWE7</accession>
<gene>
    <name evidence="2" type="ORF">THRCLA_05282</name>
</gene>
<dbReference type="AlphaFoldDB" id="A0A1V9ZWE7"/>
<evidence type="ECO:0000256" key="1">
    <source>
        <dbReference type="SAM" id="Phobius"/>
    </source>
</evidence>
<dbReference type="EMBL" id="JNBS01001149">
    <property type="protein sequence ID" value="OQS02335.1"/>
    <property type="molecule type" value="Genomic_DNA"/>
</dbReference>
<keyword evidence="3" id="KW-1185">Reference proteome</keyword>
<name>A0A1V9ZWE7_9STRA</name>
<dbReference type="OrthoDB" id="77548at2759"/>
<keyword evidence="1" id="KW-0812">Transmembrane</keyword>
<keyword evidence="1" id="KW-1133">Transmembrane helix</keyword>
<protein>
    <submittedName>
        <fullName evidence="2">Uncharacterized protein</fullName>
    </submittedName>
</protein>